<evidence type="ECO:0000256" key="1">
    <source>
        <dbReference type="SAM" id="MobiDB-lite"/>
    </source>
</evidence>
<keyword evidence="2" id="KW-0812">Transmembrane</keyword>
<proteinExistence type="predicted"/>
<keyword evidence="4" id="KW-1185">Reference proteome</keyword>
<evidence type="ECO:0000313" key="3">
    <source>
        <dbReference type="EMBL" id="KJH42965.1"/>
    </source>
</evidence>
<keyword evidence="2" id="KW-1133">Transmembrane helix</keyword>
<reference evidence="4" key="2">
    <citation type="journal article" date="2016" name="Sci. Rep.">
        <title>Dictyocaulus viviparus genome, variome and transcriptome elucidate lungworm biology and support future intervention.</title>
        <authorList>
            <person name="McNulty S.N."/>
            <person name="Strube C."/>
            <person name="Rosa B.A."/>
            <person name="Martin J.C."/>
            <person name="Tyagi R."/>
            <person name="Choi Y.J."/>
            <person name="Wang Q."/>
            <person name="Hallsworth Pepin K."/>
            <person name="Zhang X."/>
            <person name="Ozersky P."/>
            <person name="Wilson R.K."/>
            <person name="Sternberg P.W."/>
            <person name="Gasser R.B."/>
            <person name="Mitreva M."/>
        </authorList>
    </citation>
    <scope>NUCLEOTIDE SEQUENCE [LARGE SCALE GENOMIC DNA]</scope>
    <source>
        <strain evidence="4">HannoverDv2000</strain>
    </source>
</reference>
<dbReference type="Proteomes" id="UP000053766">
    <property type="component" value="Unassembled WGS sequence"/>
</dbReference>
<feature type="transmembrane region" description="Helical" evidence="2">
    <location>
        <begin position="7"/>
        <end position="26"/>
    </location>
</feature>
<feature type="region of interest" description="Disordered" evidence="1">
    <location>
        <begin position="506"/>
        <end position="532"/>
    </location>
</feature>
<organism evidence="3 4">
    <name type="scientific">Dictyocaulus viviparus</name>
    <name type="common">Bovine lungworm</name>
    <dbReference type="NCBI Taxonomy" id="29172"/>
    <lineage>
        <taxon>Eukaryota</taxon>
        <taxon>Metazoa</taxon>
        <taxon>Ecdysozoa</taxon>
        <taxon>Nematoda</taxon>
        <taxon>Chromadorea</taxon>
        <taxon>Rhabditida</taxon>
        <taxon>Rhabditina</taxon>
        <taxon>Rhabditomorpha</taxon>
        <taxon>Strongyloidea</taxon>
        <taxon>Metastrongylidae</taxon>
        <taxon>Dictyocaulus</taxon>
    </lineage>
</organism>
<feature type="compositionally biased region" description="Basic and acidic residues" evidence="1">
    <location>
        <begin position="522"/>
        <end position="532"/>
    </location>
</feature>
<name>A0A0D8XE92_DICVI</name>
<gene>
    <name evidence="3" type="ORF">DICVIV_11043</name>
</gene>
<sequence length="607" mass="69089">MITFFNVLIVWLLCFNSFLYCSVLHFVPPRVIIHIAPWQFIHVLIGIRYFIRVIMKVDPDGVLASLIKSSILLNPYSAIEDQLVKKATYVQSRIEKLQQYNDLALAGTQLTPSQDDARSKLDEVVKHQKYVKGDESDSIRYLYFDNWAMGITELLGDCNVFVLGHASYRKFGSCFRIMYHLTSIVQRDRQFFEKSVKAADILLTNKLDTFRSTTVAQTNVYGEIVSRLLHPPTTEAFLSGTKGAIVGYYELQRPIPSVIIQKYFCSQKMTKEEIDALSRLKSAFYPTFNNCSSLDELETRAADAAVIVSHIISETTHVVDKETGLSVEVRILMVYNTLTGKEVFALLNSIKNCDFFSDGCFSWESEASDSITEAVESDSPTATSTDSVAEDTNEEISFPLVSESTHSDRNNGADLTDLEDPKENFGSTDVNDSGHQTAVDVFEEQPVIAEEMTKNYEFKKTDDPNYNGDGFRPGRYPSRPVQPWDRRNRNRGYKADVSRNVLDGDEQQAAKKGVSMSSNEFETNRKSQRDRRFINRQDSLSFREGKVISRETLQFSDRKEGDKRAYYFRQNMNRSTTTKNSVPISYELRLNRRPAPTTIGFIFADRG</sequence>
<reference evidence="3 4" key="1">
    <citation type="submission" date="2013-11" db="EMBL/GenBank/DDBJ databases">
        <title>Draft genome of the bovine lungworm Dictyocaulus viviparus.</title>
        <authorList>
            <person name="Mitreva M."/>
        </authorList>
    </citation>
    <scope>NUCLEOTIDE SEQUENCE [LARGE SCALE GENOMIC DNA]</scope>
    <source>
        <strain evidence="3 4">HannoverDv2000</strain>
    </source>
</reference>
<feature type="region of interest" description="Disordered" evidence="1">
    <location>
        <begin position="371"/>
        <end position="435"/>
    </location>
</feature>
<evidence type="ECO:0000313" key="4">
    <source>
        <dbReference type="Proteomes" id="UP000053766"/>
    </source>
</evidence>
<keyword evidence="2" id="KW-0472">Membrane</keyword>
<dbReference type="EMBL" id="KN716606">
    <property type="protein sequence ID" value="KJH42965.1"/>
    <property type="molecule type" value="Genomic_DNA"/>
</dbReference>
<feature type="compositionally biased region" description="Polar residues" evidence="1">
    <location>
        <begin position="425"/>
        <end position="435"/>
    </location>
</feature>
<protein>
    <submittedName>
        <fullName evidence="3">Uncharacterized protein</fullName>
    </submittedName>
</protein>
<accession>A0A0D8XE92</accession>
<dbReference type="AlphaFoldDB" id="A0A0D8XE92"/>
<dbReference type="OrthoDB" id="10062814at2759"/>
<feature type="region of interest" description="Disordered" evidence="1">
    <location>
        <begin position="459"/>
        <end position="488"/>
    </location>
</feature>
<evidence type="ECO:0000256" key="2">
    <source>
        <dbReference type="SAM" id="Phobius"/>
    </source>
</evidence>
<feature type="compositionally biased region" description="Polar residues" evidence="1">
    <location>
        <begin position="378"/>
        <end position="387"/>
    </location>
</feature>